<dbReference type="RefSeq" id="WP_149637426.1">
    <property type="nucleotide sequence ID" value="NZ_VNIP01000014.1"/>
</dbReference>
<organism evidence="2 3">
    <name type="scientific">Rhizobium tropici</name>
    <dbReference type="NCBI Taxonomy" id="398"/>
    <lineage>
        <taxon>Bacteria</taxon>
        <taxon>Pseudomonadati</taxon>
        <taxon>Pseudomonadota</taxon>
        <taxon>Alphaproteobacteria</taxon>
        <taxon>Hyphomicrobiales</taxon>
        <taxon>Rhizobiaceae</taxon>
        <taxon>Rhizobium/Agrobacterium group</taxon>
        <taxon>Rhizobium</taxon>
    </lineage>
</organism>
<feature type="domain" description="SnoaL-like" evidence="1">
    <location>
        <begin position="12"/>
        <end position="124"/>
    </location>
</feature>
<gene>
    <name evidence="2" type="ORF">FP026_25755</name>
</gene>
<dbReference type="Proteomes" id="UP000323608">
    <property type="component" value="Unassembled WGS sequence"/>
</dbReference>
<proteinExistence type="predicted"/>
<evidence type="ECO:0000259" key="1">
    <source>
        <dbReference type="Pfam" id="PF13474"/>
    </source>
</evidence>
<name>A0A5B0VSU8_RHITR</name>
<comment type="caution">
    <text evidence="2">The sequence shown here is derived from an EMBL/GenBank/DDBJ whole genome shotgun (WGS) entry which is preliminary data.</text>
</comment>
<dbReference type="EMBL" id="VNIP01000014">
    <property type="protein sequence ID" value="KAA1176971.1"/>
    <property type="molecule type" value="Genomic_DNA"/>
</dbReference>
<evidence type="ECO:0000313" key="2">
    <source>
        <dbReference type="EMBL" id="KAA1176971.1"/>
    </source>
</evidence>
<accession>A0A5B0VSU8</accession>
<dbReference type="AlphaFoldDB" id="A0A5B0VSU8"/>
<dbReference type="Gene3D" id="3.10.450.50">
    <property type="match status" value="1"/>
</dbReference>
<dbReference type="SUPFAM" id="SSF54427">
    <property type="entry name" value="NTF2-like"/>
    <property type="match status" value="1"/>
</dbReference>
<dbReference type="Pfam" id="PF13474">
    <property type="entry name" value="SnoaL_3"/>
    <property type="match status" value="1"/>
</dbReference>
<sequence>MTQSTATVAAQVTAVLDEYASAWTARDLQRIADRWDEADAGLSYIAEELGVILLDRASITDHLLRTEYRVTASRVRLRDIHVRELADGLALATFICRWDLDWTSYSRVTTIFRWCAGTWRFIHYMEAPFHTEDWPDDNEGIDC</sequence>
<dbReference type="InterPro" id="IPR032710">
    <property type="entry name" value="NTF2-like_dom_sf"/>
</dbReference>
<protein>
    <recommendedName>
        <fullName evidence="1">SnoaL-like domain-containing protein</fullName>
    </recommendedName>
</protein>
<dbReference type="InterPro" id="IPR037401">
    <property type="entry name" value="SnoaL-like"/>
</dbReference>
<reference evidence="2 3" key="1">
    <citation type="submission" date="2019-07" db="EMBL/GenBank/DDBJ databases">
        <title>The Draft Genome Sequence of Rhizobium tropici SARCC-755 Associated with Superior Nodulation on Pigeonpea (Cajanus cajan (L.) Millsp.).</title>
        <authorList>
            <person name="Bopape F.L."/>
            <person name="Hassen A.I."/>
            <person name="Swanevelder Z.H."/>
            <person name="Gwata E.T."/>
        </authorList>
    </citation>
    <scope>NUCLEOTIDE SEQUENCE [LARGE SCALE GENOMIC DNA]</scope>
    <source>
        <strain evidence="2 3">SARCC-755</strain>
    </source>
</reference>
<evidence type="ECO:0000313" key="3">
    <source>
        <dbReference type="Proteomes" id="UP000323608"/>
    </source>
</evidence>